<reference evidence="3 4" key="1">
    <citation type="journal article" date="2023" name="Hortic Res">
        <title>Pangenome of water caltrop reveals structural variations and asymmetric subgenome divergence after allopolyploidization.</title>
        <authorList>
            <person name="Zhang X."/>
            <person name="Chen Y."/>
            <person name="Wang L."/>
            <person name="Yuan Y."/>
            <person name="Fang M."/>
            <person name="Shi L."/>
            <person name="Lu R."/>
            <person name="Comes H.P."/>
            <person name="Ma Y."/>
            <person name="Chen Y."/>
            <person name="Huang G."/>
            <person name="Zhou Y."/>
            <person name="Zheng Z."/>
            <person name="Qiu Y."/>
        </authorList>
    </citation>
    <scope>NUCLEOTIDE SEQUENCE [LARGE SCALE GENOMIC DNA]</scope>
    <source>
        <strain evidence="3">F231</strain>
    </source>
</reference>
<sequence length="363" mass="40857">MEELPELDRNHFQNLEHVERLELSNLSGNHSPSISVPSPPSVNCDPAADVSEIEARLSGILKSNGVTDFCFKRVPSDYYDRTFEERRDLLGAHSIDHLCKSMVMVNTQAPANIIDCSDRNNSKYYVVVVQYTARLNAEAIKKYLHVLNNGQISKKKFNMRLAPEETSQMLTGFEHNAVTCVGMKTDIPVIIDEAIVKLSPDFIWLGGGEVDLKLGIRTSDFVKFAKPFIKCQITLFMDSKQHSRPVLHKAICSLPFAVELDVNTGLSSSTRHATMLIWRQPNKRCRLRFLREESVRSSSSLNDLFRGGANGLDQERLLVLAGHGLRSVCCSELQYPQRQEARRHGPLDGQAYRGELSQAKAER</sequence>
<dbReference type="CDD" id="cd04332">
    <property type="entry name" value="YbaK_like"/>
    <property type="match status" value="1"/>
</dbReference>
<dbReference type="GO" id="GO:0002161">
    <property type="term" value="F:aminoacyl-tRNA deacylase activity"/>
    <property type="evidence" value="ECO:0007669"/>
    <property type="project" value="InterPro"/>
</dbReference>
<accession>A0AAN7MFU1</accession>
<dbReference type="Proteomes" id="UP001346149">
    <property type="component" value="Unassembled WGS sequence"/>
</dbReference>
<evidence type="ECO:0000313" key="3">
    <source>
        <dbReference type="EMBL" id="KAK4804524.1"/>
    </source>
</evidence>
<dbReference type="InterPro" id="IPR007214">
    <property type="entry name" value="YbaK/aa-tRNA-synth-assoc-dom"/>
</dbReference>
<organism evidence="3 4">
    <name type="scientific">Trapa natans</name>
    <name type="common">Water chestnut</name>
    <dbReference type="NCBI Taxonomy" id="22666"/>
    <lineage>
        <taxon>Eukaryota</taxon>
        <taxon>Viridiplantae</taxon>
        <taxon>Streptophyta</taxon>
        <taxon>Embryophyta</taxon>
        <taxon>Tracheophyta</taxon>
        <taxon>Spermatophyta</taxon>
        <taxon>Magnoliopsida</taxon>
        <taxon>eudicotyledons</taxon>
        <taxon>Gunneridae</taxon>
        <taxon>Pentapetalae</taxon>
        <taxon>rosids</taxon>
        <taxon>malvids</taxon>
        <taxon>Myrtales</taxon>
        <taxon>Lythraceae</taxon>
        <taxon>Trapa</taxon>
    </lineage>
</organism>
<feature type="domain" description="YbaK/aminoacyl-tRNA synthetase-associated" evidence="2">
    <location>
        <begin position="97"/>
        <end position="224"/>
    </location>
</feature>
<evidence type="ECO:0000256" key="1">
    <source>
        <dbReference type="SAM" id="MobiDB-lite"/>
    </source>
</evidence>
<protein>
    <recommendedName>
        <fullName evidence="2">YbaK/aminoacyl-tRNA synthetase-associated domain-containing protein</fullName>
    </recommendedName>
</protein>
<dbReference type="AlphaFoldDB" id="A0AAN7MFU1"/>
<dbReference type="Gene3D" id="3.90.960.10">
    <property type="entry name" value="YbaK/aminoacyl-tRNA synthetase-associated domain"/>
    <property type="match status" value="1"/>
</dbReference>
<comment type="caution">
    <text evidence="3">The sequence shown here is derived from an EMBL/GenBank/DDBJ whole genome shotgun (WGS) entry which is preliminary data.</text>
</comment>
<dbReference type="PANTHER" id="PTHR30411:SF4">
    <property type="entry name" value="YBAK_AMINOACYL-TRNA SYNTHETASE-ASSOCIATED DOMAIN-CONTAINING PROTEIN"/>
    <property type="match status" value="1"/>
</dbReference>
<dbReference type="Pfam" id="PF04073">
    <property type="entry name" value="tRNA_edit"/>
    <property type="match status" value="1"/>
</dbReference>
<dbReference type="InterPro" id="IPR036754">
    <property type="entry name" value="YbaK/aa-tRNA-synt-asso_dom_sf"/>
</dbReference>
<dbReference type="EMBL" id="JAXQNO010000001">
    <property type="protein sequence ID" value="KAK4804524.1"/>
    <property type="molecule type" value="Genomic_DNA"/>
</dbReference>
<evidence type="ECO:0000259" key="2">
    <source>
        <dbReference type="Pfam" id="PF04073"/>
    </source>
</evidence>
<evidence type="ECO:0000313" key="4">
    <source>
        <dbReference type="Proteomes" id="UP001346149"/>
    </source>
</evidence>
<name>A0AAN7MFU1_TRANT</name>
<keyword evidence="4" id="KW-1185">Reference proteome</keyword>
<feature type="region of interest" description="Disordered" evidence="1">
    <location>
        <begin position="340"/>
        <end position="363"/>
    </location>
</feature>
<proteinExistence type="predicted"/>
<gene>
    <name evidence="3" type="ORF">SAY86_004341</name>
</gene>
<dbReference type="SUPFAM" id="SSF55826">
    <property type="entry name" value="YbaK/ProRS associated domain"/>
    <property type="match status" value="1"/>
</dbReference>
<dbReference type="PANTHER" id="PTHR30411">
    <property type="entry name" value="CYTOPLASMIC PROTEIN"/>
    <property type="match status" value="1"/>
</dbReference>